<keyword evidence="11" id="KW-1185">Reference proteome</keyword>
<evidence type="ECO:0000256" key="7">
    <source>
        <dbReference type="ARBA" id="ARBA00023303"/>
    </source>
</evidence>
<dbReference type="SUPFAM" id="SSF81324">
    <property type="entry name" value="Voltage-gated potassium channels"/>
    <property type="match status" value="2"/>
</dbReference>
<comment type="subcellular location">
    <subcellularLocation>
        <location evidence="1">Membrane</location>
        <topology evidence="1">Multi-pass membrane protein</topology>
    </subcellularLocation>
</comment>
<keyword evidence="5" id="KW-0406">Ion transport</keyword>
<evidence type="ECO:0000256" key="2">
    <source>
        <dbReference type="ARBA" id="ARBA00022448"/>
    </source>
</evidence>
<evidence type="ECO:0000256" key="6">
    <source>
        <dbReference type="ARBA" id="ARBA00023136"/>
    </source>
</evidence>
<evidence type="ECO:0000256" key="4">
    <source>
        <dbReference type="ARBA" id="ARBA00022989"/>
    </source>
</evidence>
<evidence type="ECO:0000259" key="9">
    <source>
        <dbReference type="Pfam" id="PF07885"/>
    </source>
</evidence>
<dbReference type="PANTHER" id="PTHR11003:SF335">
    <property type="entry name" value="POTASSIUM CHANNEL DOMAIN-CONTAINING PROTEIN"/>
    <property type="match status" value="1"/>
</dbReference>
<accession>A0A183EQR6</accession>
<dbReference type="AlphaFoldDB" id="A0A183EQR6"/>
<dbReference type="WBParaSite" id="GPUH_0002333701-mRNA-1">
    <property type="protein sequence ID" value="GPUH_0002333701-mRNA-1"/>
    <property type="gene ID" value="GPUH_0002333701"/>
</dbReference>
<dbReference type="PANTHER" id="PTHR11003">
    <property type="entry name" value="POTASSIUM CHANNEL, SUBFAMILY K"/>
    <property type="match status" value="1"/>
</dbReference>
<keyword evidence="6 8" id="KW-0472">Membrane</keyword>
<keyword evidence="2" id="KW-0813">Transport</keyword>
<keyword evidence="7" id="KW-0407">Ion channel</keyword>
<reference evidence="10 11" key="2">
    <citation type="submission" date="2018-11" db="EMBL/GenBank/DDBJ databases">
        <authorList>
            <consortium name="Pathogen Informatics"/>
        </authorList>
    </citation>
    <scope>NUCLEOTIDE SEQUENCE [LARGE SCALE GENOMIC DNA]</scope>
</reference>
<dbReference type="GO" id="GO:0005886">
    <property type="term" value="C:plasma membrane"/>
    <property type="evidence" value="ECO:0007669"/>
    <property type="project" value="TreeGrafter"/>
</dbReference>
<keyword evidence="4 8" id="KW-1133">Transmembrane helix</keyword>
<evidence type="ECO:0000313" key="10">
    <source>
        <dbReference type="EMBL" id="VDN41285.1"/>
    </source>
</evidence>
<feature type="domain" description="Potassium channel" evidence="9">
    <location>
        <begin position="72"/>
        <end position="129"/>
    </location>
</feature>
<feature type="transmembrane region" description="Helical" evidence="8">
    <location>
        <begin position="75"/>
        <end position="96"/>
    </location>
</feature>
<name>A0A183EQR6_9BILA</name>
<evidence type="ECO:0000256" key="1">
    <source>
        <dbReference type="ARBA" id="ARBA00004141"/>
    </source>
</evidence>
<dbReference type="GO" id="GO:0030322">
    <property type="term" value="P:stabilization of membrane potential"/>
    <property type="evidence" value="ECO:0007669"/>
    <property type="project" value="TreeGrafter"/>
</dbReference>
<dbReference type="InterPro" id="IPR003280">
    <property type="entry name" value="2pore_dom_K_chnl"/>
</dbReference>
<dbReference type="Pfam" id="PF07885">
    <property type="entry name" value="Ion_trans_2"/>
    <property type="match status" value="2"/>
</dbReference>
<organism evidence="12">
    <name type="scientific">Gongylonema pulchrum</name>
    <dbReference type="NCBI Taxonomy" id="637853"/>
    <lineage>
        <taxon>Eukaryota</taxon>
        <taxon>Metazoa</taxon>
        <taxon>Ecdysozoa</taxon>
        <taxon>Nematoda</taxon>
        <taxon>Chromadorea</taxon>
        <taxon>Rhabditida</taxon>
        <taxon>Spirurina</taxon>
        <taxon>Spiruromorpha</taxon>
        <taxon>Spiruroidea</taxon>
        <taxon>Gongylonematidae</taxon>
        <taxon>Gongylonema</taxon>
    </lineage>
</organism>
<dbReference type="GO" id="GO:0015271">
    <property type="term" value="F:outward rectifier potassium channel activity"/>
    <property type="evidence" value="ECO:0007669"/>
    <property type="project" value="TreeGrafter"/>
</dbReference>
<reference evidence="12" key="1">
    <citation type="submission" date="2016-06" db="UniProtKB">
        <authorList>
            <consortium name="WormBaseParasite"/>
        </authorList>
    </citation>
    <scope>IDENTIFICATION</scope>
</reference>
<protein>
    <submittedName>
        <fullName evidence="12">Ion_trans_2 domain-containing protein</fullName>
    </submittedName>
</protein>
<evidence type="ECO:0000256" key="5">
    <source>
        <dbReference type="ARBA" id="ARBA00023065"/>
    </source>
</evidence>
<evidence type="ECO:0000313" key="12">
    <source>
        <dbReference type="WBParaSite" id="GPUH_0002333701-mRNA-1"/>
    </source>
</evidence>
<keyword evidence="3 8" id="KW-0812">Transmembrane</keyword>
<dbReference type="GO" id="GO:0022841">
    <property type="term" value="F:potassium ion leak channel activity"/>
    <property type="evidence" value="ECO:0007669"/>
    <property type="project" value="TreeGrafter"/>
</dbReference>
<dbReference type="EMBL" id="UYRT01097447">
    <property type="protein sequence ID" value="VDN41285.1"/>
    <property type="molecule type" value="Genomic_DNA"/>
</dbReference>
<gene>
    <name evidence="10" type="ORF">GPUH_LOCUS23306</name>
</gene>
<feature type="domain" description="Potassium channel" evidence="9">
    <location>
        <begin position="145"/>
        <end position="176"/>
    </location>
</feature>
<dbReference type="InterPro" id="IPR013099">
    <property type="entry name" value="K_chnl_dom"/>
</dbReference>
<sequence length="194" mass="22162">MDASKEAVNRTVHLCVAEREVLMKNLRNSLENDFLVKSGSKKDFSRIWKLINGTIDKLEGCHRKRLFEFAPLEEFVFRNALLYSFAVYTTIGYGNLFPRTVTGRVLTMVYAVLGIPLNVAFIADLSEILVIGVQRGLKYFRRHFPRTVTGRVLTMVYAVLGIPLNVAFIADLSEILVIGVQRGLKYFRRHVLHK</sequence>
<proteinExistence type="predicted"/>
<dbReference type="OrthoDB" id="297496at2759"/>
<feature type="transmembrane region" description="Helical" evidence="8">
    <location>
        <begin position="108"/>
        <end position="131"/>
    </location>
</feature>
<evidence type="ECO:0000256" key="3">
    <source>
        <dbReference type="ARBA" id="ARBA00022692"/>
    </source>
</evidence>
<feature type="transmembrane region" description="Helical" evidence="8">
    <location>
        <begin position="152"/>
        <end position="170"/>
    </location>
</feature>
<dbReference type="Proteomes" id="UP000271098">
    <property type="component" value="Unassembled WGS sequence"/>
</dbReference>
<dbReference type="Gene3D" id="1.10.287.70">
    <property type="match status" value="2"/>
</dbReference>
<evidence type="ECO:0000313" key="11">
    <source>
        <dbReference type="Proteomes" id="UP000271098"/>
    </source>
</evidence>
<evidence type="ECO:0000256" key="8">
    <source>
        <dbReference type="SAM" id="Phobius"/>
    </source>
</evidence>